<keyword evidence="2" id="KW-0808">Transferase</keyword>
<dbReference type="Proteomes" id="UP000326671">
    <property type="component" value="Unassembled WGS sequence"/>
</dbReference>
<accession>A0A5J5HMK0</accession>
<dbReference type="EMBL" id="VYKL01000025">
    <property type="protein sequence ID" value="KAA9022078.1"/>
    <property type="molecule type" value="Genomic_DNA"/>
</dbReference>
<dbReference type="Pfam" id="PF00535">
    <property type="entry name" value="Glycos_transf_2"/>
    <property type="match status" value="1"/>
</dbReference>
<feature type="domain" description="Glycosyltransferase 2-like" evidence="1">
    <location>
        <begin position="9"/>
        <end position="185"/>
    </location>
</feature>
<dbReference type="PANTHER" id="PTHR43179">
    <property type="entry name" value="RHAMNOSYLTRANSFERASE WBBL"/>
    <property type="match status" value="1"/>
</dbReference>
<dbReference type="InterPro" id="IPR029044">
    <property type="entry name" value="Nucleotide-diphossugar_trans"/>
</dbReference>
<sequence length="261" mass="31257">MGIAKVAISIVTYNSKHIFKVLDNLKDELGQDDRFRIVIFDNNSNEEYKQKLSAYQDFADINFYHENNGFGFGHNYNLLEAPEKYFLVFNPDILVTKENLETMLEYMESHSDLSLLVPKVLNPDGTTQYLIRDRVSVFDYALRYIPFQFVKKLFAKRLESYECRNLSDEEYANIRIGSGCFMFLRGNDFKELNGFDDRYFMYFEDYDLCLELGKRHKKIVYTPFSHVIHFYERGAHKNSKLFKIFLKSMWKFFNKWGWRLF</sequence>
<dbReference type="SUPFAM" id="SSF53448">
    <property type="entry name" value="Nucleotide-diphospho-sugar transferases"/>
    <property type="match status" value="1"/>
</dbReference>
<gene>
    <name evidence="2" type="ORF">F4V44_16335</name>
</gene>
<dbReference type="AlphaFoldDB" id="A0A5J5HMK0"/>
<dbReference type="Gene3D" id="3.90.550.10">
    <property type="entry name" value="Spore Coat Polysaccharide Biosynthesis Protein SpsA, Chain A"/>
    <property type="match status" value="1"/>
</dbReference>
<proteinExistence type="predicted"/>
<comment type="caution">
    <text evidence="2">The sequence shown here is derived from an EMBL/GenBank/DDBJ whole genome shotgun (WGS) entry which is preliminary data.</text>
</comment>
<reference evidence="2 3" key="1">
    <citation type="submission" date="2019-09" db="EMBL/GenBank/DDBJ databases">
        <title>Whole genome sequences of isolates from the Mars Exploration Rovers.</title>
        <authorList>
            <person name="Seuylemezian A."/>
            <person name="Vaishampayan P."/>
        </authorList>
    </citation>
    <scope>NUCLEOTIDE SEQUENCE [LARGE SCALE GENOMIC DNA]</scope>
    <source>
        <strain evidence="2 3">MER_TA_151</strain>
    </source>
</reference>
<evidence type="ECO:0000259" key="1">
    <source>
        <dbReference type="Pfam" id="PF00535"/>
    </source>
</evidence>
<dbReference type="PANTHER" id="PTHR43179:SF10">
    <property type="entry name" value="GLYCOSYL TRANSFERASE"/>
    <property type="match status" value="1"/>
</dbReference>
<dbReference type="GO" id="GO:0016740">
    <property type="term" value="F:transferase activity"/>
    <property type="evidence" value="ECO:0007669"/>
    <property type="project" value="UniProtKB-KW"/>
</dbReference>
<dbReference type="OrthoDB" id="9771846at2"/>
<protein>
    <submittedName>
        <fullName evidence="2">Glycosyltransferase</fullName>
    </submittedName>
</protein>
<dbReference type="InterPro" id="IPR001173">
    <property type="entry name" value="Glyco_trans_2-like"/>
</dbReference>
<organism evidence="2 3">
    <name type="scientific">Niallia endozanthoxylica</name>
    <dbReference type="NCBI Taxonomy" id="2036016"/>
    <lineage>
        <taxon>Bacteria</taxon>
        <taxon>Bacillati</taxon>
        <taxon>Bacillota</taxon>
        <taxon>Bacilli</taxon>
        <taxon>Bacillales</taxon>
        <taxon>Bacillaceae</taxon>
        <taxon>Niallia</taxon>
    </lineage>
</organism>
<dbReference type="RefSeq" id="WP_150441073.1">
    <property type="nucleotide sequence ID" value="NZ_VYKL01000025.1"/>
</dbReference>
<evidence type="ECO:0000313" key="3">
    <source>
        <dbReference type="Proteomes" id="UP000326671"/>
    </source>
</evidence>
<evidence type="ECO:0000313" key="2">
    <source>
        <dbReference type="EMBL" id="KAA9022078.1"/>
    </source>
</evidence>
<name>A0A5J5HMK0_9BACI</name>
<keyword evidence="3" id="KW-1185">Reference proteome</keyword>